<sequence length="1054" mass="119712">MLAALLLNIDRPTTLSITQVQQLDSEDSLLASLRTIRNELAHIASKSITDAEFNELWSKLSNILVAFGDVPSEFSKLKDDNVFSKSPEPINEENVKEALRLNSLATQAHKNVKFSNAIALFTEAIALPDVSADNRAIFYSNISASRLALHEQKSDSSNKSETNDLTDERYRALQEAKEARKLSPIWWKGHFRVGKAYAVLNAHEKAITSYERALALDPTNSQIQNALAGSRQTVYRQLREEHLDPRLQPKTMVEQLNEIQEKFGGDPQQVRLGHAFSEKYDQAMADVVRGHKYEHGDIGIKQDYQQAAKYFARAAEQGNAEGMYNIARLTERGLGVKEDHDVALKWYKQAATQPPKHPIYKVIPNLGVVESEHALGLKYADGVGVHKDLAIAAYWYQRAVEHGSARSANNLALMYQKGVGVERDLKKAEELLQFSSRGGDPNAMLTLAELLVDKGDLKMAKIWYARACEAGNIVAQANREVFERSLDRAIEFMDHTPPDVLNRVAQIKHLINSVKPQGSVFKLSDNKYPYIYQYDTLNEYANRGSITAKILCNAIDHFAEVLNIVMDFEMLTEEQENQVVYELSKCFRLEHIVAQYPNMQIKEKVIAIVDSVLGRCNPQIYVKSELDEGARICYAVLHMDSRESVLAFLQCCKEKYPGSAIFFELSANVYGWMNKYENALYEANEGLRIDPNSYKLIYPRAVALRLLGADMNEAIEAYKVFLAIAPKDHRKVPESYYAMASCYFERNMSDLSPGKLITFSSLDNCMNNMNLQSVCSNLWSSLESIDERLNGTIKETKEIYEKGEEAERLQLPCFLPYHSNTKVLLKAAFDAKNLLKTNTSTDVDHRIRLTDRHRVAVITEHRQWESTSLQLQSDPYGFLSFSYLPRTKQTAAQSLVGLKSISLSEMNPTKDHVYEGYVLSVRIIEEAYTWIPSIHLVVEDENLDCERLFIYGFPKEEGRYLTRNLYSIGSKIHIINPYLRLAAGDWKPLVRVDDLASIVMEEESARVVNMCRCCGQANALHVCSRCKQARYCTKECQTMDWQLYKHKLICMKSD</sequence>
<dbReference type="Pfam" id="PF01753">
    <property type="entry name" value="zf-MYND"/>
    <property type="match status" value="1"/>
</dbReference>
<dbReference type="PROSITE" id="PS50865">
    <property type="entry name" value="ZF_MYND_2"/>
    <property type="match status" value="1"/>
</dbReference>
<dbReference type="SUPFAM" id="SSF144232">
    <property type="entry name" value="HIT/MYND zinc finger-like"/>
    <property type="match status" value="1"/>
</dbReference>
<dbReference type="SMART" id="SM00671">
    <property type="entry name" value="SEL1"/>
    <property type="match status" value="5"/>
</dbReference>
<feature type="domain" description="MYND-type" evidence="9">
    <location>
        <begin position="1011"/>
        <end position="1050"/>
    </location>
</feature>
<dbReference type="InterPro" id="IPR006597">
    <property type="entry name" value="Sel1-like"/>
</dbReference>
<dbReference type="Pfam" id="PF18738">
    <property type="entry name" value="HEPN_DZIP3"/>
    <property type="match status" value="1"/>
</dbReference>
<dbReference type="InterPro" id="IPR002893">
    <property type="entry name" value="Znf_MYND"/>
</dbReference>
<evidence type="ECO:0000256" key="5">
    <source>
        <dbReference type="ARBA" id="ARBA00022833"/>
    </source>
</evidence>
<evidence type="ECO:0000256" key="8">
    <source>
        <dbReference type="PROSITE-ProRule" id="PRU00339"/>
    </source>
</evidence>
<reference evidence="10" key="1">
    <citation type="submission" date="2021-02" db="EMBL/GenBank/DDBJ databases">
        <authorList>
            <person name="Nowell W R."/>
        </authorList>
    </citation>
    <scope>NUCLEOTIDE SEQUENCE</scope>
</reference>
<dbReference type="InterPro" id="IPR013105">
    <property type="entry name" value="TPR_2"/>
</dbReference>
<protein>
    <recommendedName>
        <fullName evidence="9">MYND-type domain-containing protein</fullName>
    </recommendedName>
</protein>
<keyword evidence="3 7" id="KW-0863">Zinc-finger</keyword>
<dbReference type="EMBL" id="CAJNOR010010245">
    <property type="protein sequence ID" value="CAF1652265.1"/>
    <property type="molecule type" value="Genomic_DNA"/>
</dbReference>
<accession>A0A816EPD0</accession>
<dbReference type="PANTHER" id="PTHR11102:SF160">
    <property type="entry name" value="ERAD-ASSOCIATED E3 UBIQUITIN-PROTEIN LIGASE COMPONENT HRD3"/>
    <property type="match status" value="1"/>
</dbReference>
<evidence type="ECO:0000256" key="7">
    <source>
        <dbReference type="PROSITE-ProRule" id="PRU00134"/>
    </source>
</evidence>
<dbReference type="InterPro" id="IPR019734">
    <property type="entry name" value="TPR_rpt"/>
</dbReference>
<dbReference type="Gene3D" id="1.25.40.10">
    <property type="entry name" value="Tetratricopeptide repeat domain"/>
    <property type="match status" value="3"/>
</dbReference>
<dbReference type="SUPFAM" id="SSF81901">
    <property type="entry name" value="HCP-like"/>
    <property type="match status" value="2"/>
</dbReference>
<dbReference type="PROSITE" id="PS50005">
    <property type="entry name" value="TPR"/>
    <property type="match status" value="1"/>
</dbReference>
<evidence type="ECO:0000313" key="11">
    <source>
        <dbReference type="Proteomes" id="UP000663828"/>
    </source>
</evidence>
<gene>
    <name evidence="10" type="ORF">XAT740_LOCUS55212</name>
</gene>
<evidence type="ECO:0000256" key="3">
    <source>
        <dbReference type="ARBA" id="ARBA00022771"/>
    </source>
</evidence>
<keyword evidence="11" id="KW-1185">Reference proteome</keyword>
<evidence type="ECO:0000256" key="4">
    <source>
        <dbReference type="ARBA" id="ARBA00022803"/>
    </source>
</evidence>
<name>A0A816EPD0_ADIRI</name>
<keyword evidence="2" id="KW-0677">Repeat</keyword>
<feature type="repeat" description="TPR" evidence="8">
    <location>
        <begin position="187"/>
        <end position="220"/>
    </location>
</feature>
<evidence type="ECO:0000259" key="9">
    <source>
        <dbReference type="PROSITE" id="PS50865"/>
    </source>
</evidence>
<comment type="caution">
    <text evidence="10">The sequence shown here is derived from an EMBL/GenBank/DDBJ whole genome shotgun (WGS) entry which is preliminary data.</text>
</comment>
<keyword evidence="5" id="KW-0862">Zinc</keyword>
<dbReference type="InterPro" id="IPR011990">
    <property type="entry name" value="TPR-like_helical_dom_sf"/>
</dbReference>
<dbReference type="InterPro" id="IPR041249">
    <property type="entry name" value="HEPN_DZIP3"/>
</dbReference>
<dbReference type="InterPro" id="IPR050767">
    <property type="entry name" value="Sel1_AlgK"/>
</dbReference>
<dbReference type="Gene3D" id="6.10.140.2220">
    <property type="match status" value="1"/>
</dbReference>
<evidence type="ECO:0000256" key="2">
    <source>
        <dbReference type="ARBA" id="ARBA00022737"/>
    </source>
</evidence>
<dbReference type="Pfam" id="PF07719">
    <property type="entry name" value="TPR_2"/>
    <property type="match status" value="1"/>
</dbReference>
<dbReference type="Pfam" id="PF08238">
    <property type="entry name" value="Sel1"/>
    <property type="match status" value="5"/>
</dbReference>
<dbReference type="Proteomes" id="UP000663828">
    <property type="component" value="Unassembled WGS sequence"/>
</dbReference>
<dbReference type="GO" id="GO:0008270">
    <property type="term" value="F:zinc ion binding"/>
    <property type="evidence" value="ECO:0007669"/>
    <property type="project" value="UniProtKB-KW"/>
</dbReference>
<keyword evidence="4 8" id="KW-0802">TPR repeat</keyword>
<evidence type="ECO:0000313" key="10">
    <source>
        <dbReference type="EMBL" id="CAF1652265.1"/>
    </source>
</evidence>
<organism evidence="10 11">
    <name type="scientific">Adineta ricciae</name>
    <name type="common">Rotifer</name>
    <dbReference type="NCBI Taxonomy" id="249248"/>
    <lineage>
        <taxon>Eukaryota</taxon>
        <taxon>Metazoa</taxon>
        <taxon>Spiralia</taxon>
        <taxon>Gnathifera</taxon>
        <taxon>Rotifera</taxon>
        <taxon>Eurotatoria</taxon>
        <taxon>Bdelloidea</taxon>
        <taxon>Adinetida</taxon>
        <taxon>Adinetidae</taxon>
        <taxon>Adineta</taxon>
    </lineage>
</organism>
<dbReference type="PANTHER" id="PTHR11102">
    <property type="entry name" value="SEL-1-LIKE PROTEIN"/>
    <property type="match status" value="1"/>
</dbReference>
<dbReference type="PROSITE" id="PS01360">
    <property type="entry name" value="ZF_MYND_1"/>
    <property type="match status" value="1"/>
</dbReference>
<keyword evidence="1" id="KW-0479">Metal-binding</keyword>
<comment type="similarity">
    <text evidence="6">Belongs to the sel-1 family.</text>
</comment>
<evidence type="ECO:0000256" key="6">
    <source>
        <dbReference type="ARBA" id="ARBA00038101"/>
    </source>
</evidence>
<proteinExistence type="inferred from homology"/>
<dbReference type="AlphaFoldDB" id="A0A816EPD0"/>
<evidence type="ECO:0000256" key="1">
    <source>
        <dbReference type="ARBA" id="ARBA00022723"/>
    </source>
</evidence>
<dbReference type="SUPFAM" id="SSF48452">
    <property type="entry name" value="TPR-like"/>
    <property type="match status" value="2"/>
</dbReference>
<dbReference type="SMART" id="SM00028">
    <property type="entry name" value="TPR"/>
    <property type="match status" value="4"/>
</dbReference>